<proteinExistence type="predicted"/>
<keyword evidence="2" id="KW-1185">Reference proteome</keyword>
<dbReference type="EMBL" id="MU276134">
    <property type="protein sequence ID" value="KAI0041249.1"/>
    <property type="molecule type" value="Genomic_DNA"/>
</dbReference>
<organism evidence="1 2">
    <name type="scientific">Auriscalpium vulgare</name>
    <dbReference type="NCBI Taxonomy" id="40419"/>
    <lineage>
        <taxon>Eukaryota</taxon>
        <taxon>Fungi</taxon>
        <taxon>Dikarya</taxon>
        <taxon>Basidiomycota</taxon>
        <taxon>Agaricomycotina</taxon>
        <taxon>Agaricomycetes</taxon>
        <taxon>Russulales</taxon>
        <taxon>Auriscalpiaceae</taxon>
        <taxon>Auriscalpium</taxon>
    </lineage>
</organism>
<evidence type="ECO:0000313" key="2">
    <source>
        <dbReference type="Proteomes" id="UP000814033"/>
    </source>
</evidence>
<accession>A0ACB8RB37</accession>
<protein>
    <submittedName>
        <fullName evidence="1">Uncharacterized protein</fullName>
    </submittedName>
</protein>
<dbReference type="Proteomes" id="UP000814033">
    <property type="component" value="Unassembled WGS sequence"/>
</dbReference>
<reference evidence="1" key="1">
    <citation type="submission" date="2021-02" db="EMBL/GenBank/DDBJ databases">
        <authorList>
            <consortium name="DOE Joint Genome Institute"/>
            <person name="Ahrendt S."/>
            <person name="Looney B.P."/>
            <person name="Miyauchi S."/>
            <person name="Morin E."/>
            <person name="Drula E."/>
            <person name="Courty P.E."/>
            <person name="Chicoki N."/>
            <person name="Fauchery L."/>
            <person name="Kohler A."/>
            <person name="Kuo A."/>
            <person name="Labutti K."/>
            <person name="Pangilinan J."/>
            <person name="Lipzen A."/>
            <person name="Riley R."/>
            <person name="Andreopoulos W."/>
            <person name="He G."/>
            <person name="Johnson J."/>
            <person name="Barry K.W."/>
            <person name="Grigoriev I.V."/>
            <person name="Nagy L."/>
            <person name="Hibbett D."/>
            <person name="Henrissat B."/>
            <person name="Matheny P.B."/>
            <person name="Labbe J."/>
            <person name="Martin F."/>
        </authorList>
    </citation>
    <scope>NUCLEOTIDE SEQUENCE</scope>
    <source>
        <strain evidence="1">FP105234-sp</strain>
    </source>
</reference>
<gene>
    <name evidence="1" type="ORF">FA95DRAFT_713950</name>
</gene>
<reference evidence="1" key="2">
    <citation type="journal article" date="2022" name="New Phytol.">
        <title>Evolutionary transition to the ectomycorrhizal habit in the genomes of a hyperdiverse lineage of mushroom-forming fungi.</title>
        <authorList>
            <person name="Looney B."/>
            <person name="Miyauchi S."/>
            <person name="Morin E."/>
            <person name="Drula E."/>
            <person name="Courty P.E."/>
            <person name="Kohler A."/>
            <person name="Kuo A."/>
            <person name="LaButti K."/>
            <person name="Pangilinan J."/>
            <person name="Lipzen A."/>
            <person name="Riley R."/>
            <person name="Andreopoulos W."/>
            <person name="He G."/>
            <person name="Johnson J."/>
            <person name="Nolan M."/>
            <person name="Tritt A."/>
            <person name="Barry K.W."/>
            <person name="Grigoriev I.V."/>
            <person name="Nagy L.G."/>
            <person name="Hibbett D."/>
            <person name="Henrissat B."/>
            <person name="Matheny P.B."/>
            <person name="Labbe J."/>
            <person name="Martin F.M."/>
        </authorList>
    </citation>
    <scope>NUCLEOTIDE SEQUENCE</scope>
    <source>
        <strain evidence="1">FP105234-sp</strain>
    </source>
</reference>
<comment type="caution">
    <text evidence="1">The sequence shown here is derived from an EMBL/GenBank/DDBJ whole genome shotgun (WGS) entry which is preliminary data.</text>
</comment>
<name>A0ACB8RB37_9AGAM</name>
<evidence type="ECO:0000313" key="1">
    <source>
        <dbReference type="EMBL" id="KAI0041249.1"/>
    </source>
</evidence>
<sequence length="313" mass="34571">MLSLSTGERHPSAFLDAGKEIRNCLDVEVFGDYCAAASWEYKRPCVTVWSWKTRSTDVKLFPPQPSLGTRRLCFTFLDGAHIAVTAYNPPVILVYSFDVEQTEYLPTTFTLPPDAIIRYGPSLSPCATVTTSGDHAGIFFPAPTRHMLTLSFILQSTMHRFLLNIPAATLLAQLHDAPAVVEWTNWGPAGSRLSPSPKHPRSGACGVRLAYETRVGSDSAPVAVTMLADYRPSRVEQARKCGVGRLVEEATEAPDKGISGLSEARLPYVEKEFMMPGPEGRYKAILCEDQLFVFEESHTEGRHSFVRAWACTI</sequence>